<dbReference type="PANTHER" id="PTHR22600:SF57">
    <property type="entry name" value="BETA-N-ACETYLHEXOSAMINIDASE"/>
    <property type="match status" value="1"/>
</dbReference>
<proteinExistence type="inferred from homology"/>
<protein>
    <recommendedName>
        <fullName evidence="3">beta-N-acetylhexosaminidase</fullName>
        <ecNumber evidence="3">3.2.1.52</ecNumber>
    </recommendedName>
    <alternativeName>
        <fullName evidence="6">Beta-N-acetylhexosaminidase</fullName>
    </alternativeName>
    <alternativeName>
        <fullName evidence="7">N-acetyl-beta-glucosaminidase</fullName>
    </alternativeName>
</protein>
<comment type="catalytic activity">
    <reaction evidence="1">
        <text>Hydrolysis of terminal non-reducing N-acetyl-D-hexosamine residues in N-acetyl-beta-D-hexosaminides.</text>
        <dbReference type="EC" id="3.2.1.52"/>
    </reaction>
</comment>
<dbReference type="PROSITE" id="PS51257">
    <property type="entry name" value="PROKAR_LIPOPROTEIN"/>
    <property type="match status" value="1"/>
</dbReference>
<accession>A0ABP8NPE8</accession>
<dbReference type="InterPro" id="IPR015883">
    <property type="entry name" value="Glyco_hydro_20_cat"/>
</dbReference>
<dbReference type="PANTHER" id="PTHR22600">
    <property type="entry name" value="BETA-HEXOSAMINIDASE"/>
    <property type="match status" value="1"/>
</dbReference>
<reference evidence="11" key="1">
    <citation type="journal article" date="2019" name="Int. J. Syst. Evol. Microbiol.">
        <title>The Global Catalogue of Microorganisms (GCM) 10K type strain sequencing project: providing services to taxonomists for standard genome sequencing and annotation.</title>
        <authorList>
            <consortium name="The Broad Institute Genomics Platform"/>
            <consortium name="The Broad Institute Genome Sequencing Center for Infectious Disease"/>
            <person name="Wu L."/>
            <person name="Ma J."/>
        </authorList>
    </citation>
    <scope>NUCLEOTIDE SEQUENCE [LARGE SCALE GENOMIC DNA]</scope>
    <source>
        <strain evidence="11">JCM 17927</strain>
    </source>
</reference>
<dbReference type="EMBL" id="BAABHD010000084">
    <property type="protein sequence ID" value="GAA4469160.1"/>
    <property type="molecule type" value="Genomic_DNA"/>
</dbReference>
<comment type="similarity">
    <text evidence="2">Belongs to the glycosyl hydrolase 20 family.</text>
</comment>
<dbReference type="Gene3D" id="3.30.379.10">
    <property type="entry name" value="Chitobiase/beta-hexosaminidase domain 2-like"/>
    <property type="match status" value="1"/>
</dbReference>
<keyword evidence="11" id="KW-1185">Reference proteome</keyword>
<dbReference type="Pfam" id="PF03173">
    <property type="entry name" value="CHB_HEX"/>
    <property type="match status" value="1"/>
</dbReference>
<dbReference type="SUPFAM" id="SSF51445">
    <property type="entry name" value="(Trans)glycosidases"/>
    <property type="match status" value="1"/>
</dbReference>
<evidence type="ECO:0000256" key="8">
    <source>
        <dbReference type="SAM" id="SignalP"/>
    </source>
</evidence>
<dbReference type="SUPFAM" id="SSF55545">
    <property type="entry name" value="beta-N-acetylhexosaminidase-like domain"/>
    <property type="match status" value="1"/>
</dbReference>
<feature type="chain" id="PRO_5045515362" description="beta-N-acetylhexosaminidase" evidence="8">
    <location>
        <begin position="23"/>
        <end position="874"/>
    </location>
</feature>
<dbReference type="PRINTS" id="PR00738">
    <property type="entry name" value="GLHYDRLASE20"/>
</dbReference>
<dbReference type="SMART" id="SM01081">
    <property type="entry name" value="CHB_HEX"/>
    <property type="match status" value="1"/>
</dbReference>
<dbReference type="InterPro" id="IPR012291">
    <property type="entry name" value="CBM2_carb-bd_dom_sf"/>
</dbReference>
<dbReference type="InterPro" id="IPR008965">
    <property type="entry name" value="CBM2/CBM3_carb-bd_dom_sf"/>
</dbReference>
<comment type="caution">
    <text evidence="10">The sequence shown here is derived from an EMBL/GenBank/DDBJ whole genome shotgun (WGS) entry which is preliminary data.</text>
</comment>
<evidence type="ECO:0000259" key="9">
    <source>
        <dbReference type="SMART" id="SM01081"/>
    </source>
</evidence>
<dbReference type="Pfam" id="PF02838">
    <property type="entry name" value="Glyco_hydro_20b"/>
    <property type="match status" value="1"/>
</dbReference>
<evidence type="ECO:0000256" key="7">
    <source>
        <dbReference type="ARBA" id="ARBA00033000"/>
    </source>
</evidence>
<dbReference type="InterPro" id="IPR029018">
    <property type="entry name" value="Hex-like_dom2"/>
</dbReference>
<dbReference type="EC" id="3.2.1.52" evidence="3"/>
<dbReference type="Gene3D" id="2.60.40.290">
    <property type="match status" value="1"/>
</dbReference>
<dbReference type="InterPro" id="IPR014756">
    <property type="entry name" value="Ig_E-set"/>
</dbReference>
<dbReference type="SUPFAM" id="SSF49384">
    <property type="entry name" value="Carbohydrate-binding domain"/>
    <property type="match status" value="1"/>
</dbReference>
<feature type="signal peptide" evidence="8">
    <location>
        <begin position="1"/>
        <end position="22"/>
    </location>
</feature>
<evidence type="ECO:0000256" key="3">
    <source>
        <dbReference type="ARBA" id="ARBA00012663"/>
    </source>
</evidence>
<dbReference type="Gene3D" id="2.60.40.10">
    <property type="entry name" value="Immunoglobulins"/>
    <property type="match status" value="1"/>
</dbReference>
<dbReference type="InterPro" id="IPR004866">
    <property type="entry name" value="CHB/HEX_N_dom"/>
</dbReference>
<dbReference type="InterPro" id="IPR015882">
    <property type="entry name" value="HEX_bac_N"/>
</dbReference>
<feature type="domain" description="Chitobiase/beta-hexosaminidases N-terminal" evidence="9">
    <location>
        <begin position="31"/>
        <end position="181"/>
    </location>
</feature>
<gene>
    <name evidence="10" type="ORF">GCM10023189_55710</name>
</gene>
<dbReference type="RefSeq" id="WP_345249380.1">
    <property type="nucleotide sequence ID" value="NZ_BAABHD010000084.1"/>
</dbReference>
<dbReference type="InterPro" id="IPR017853">
    <property type="entry name" value="GH"/>
</dbReference>
<keyword evidence="8" id="KW-0732">Signal</keyword>
<dbReference type="Gene3D" id="3.20.20.80">
    <property type="entry name" value="Glycosidases"/>
    <property type="match status" value="1"/>
</dbReference>
<evidence type="ECO:0000256" key="6">
    <source>
        <dbReference type="ARBA" id="ARBA00030512"/>
    </source>
</evidence>
<dbReference type="Pfam" id="PF00728">
    <property type="entry name" value="Glyco_hydro_20"/>
    <property type="match status" value="1"/>
</dbReference>
<dbReference type="Pfam" id="PF03174">
    <property type="entry name" value="CHB_HEX_C"/>
    <property type="match status" value="1"/>
</dbReference>
<keyword evidence="5" id="KW-0326">Glycosidase</keyword>
<evidence type="ECO:0000256" key="5">
    <source>
        <dbReference type="ARBA" id="ARBA00023295"/>
    </source>
</evidence>
<dbReference type="SUPFAM" id="SSF81296">
    <property type="entry name" value="E set domains"/>
    <property type="match status" value="1"/>
</dbReference>
<dbReference type="InterPro" id="IPR013783">
    <property type="entry name" value="Ig-like_fold"/>
</dbReference>
<evidence type="ECO:0000256" key="1">
    <source>
        <dbReference type="ARBA" id="ARBA00001231"/>
    </source>
</evidence>
<evidence type="ECO:0000313" key="11">
    <source>
        <dbReference type="Proteomes" id="UP001501175"/>
    </source>
</evidence>
<dbReference type="Proteomes" id="UP001501175">
    <property type="component" value="Unassembled WGS sequence"/>
</dbReference>
<dbReference type="InterPro" id="IPR004867">
    <property type="entry name" value="CHB_C_dom"/>
</dbReference>
<evidence type="ECO:0000313" key="10">
    <source>
        <dbReference type="EMBL" id="GAA4469160.1"/>
    </source>
</evidence>
<organism evidence="10 11">
    <name type="scientific">Nibrella saemangeumensis</name>
    <dbReference type="NCBI Taxonomy" id="1084526"/>
    <lineage>
        <taxon>Bacteria</taxon>
        <taxon>Pseudomonadati</taxon>
        <taxon>Bacteroidota</taxon>
        <taxon>Cytophagia</taxon>
        <taxon>Cytophagales</taxon>
        <taxon>Spirosomataceae</taxon>
        <taxon>Nibrella</taxon>
    </lineage>
</organism>
<dbReference type="InterPro" id="IPR025705">
    <property type="entry name" value="Beta_hexosaminidase_sua/sub"/>
</dbReference>
<name>A0ABP8NPE8_9BACT</name>
<evidence type="ECO:0000256" key="2">
    <source>
        <dbReference type="ARBA" id="ARBA00006285"/>
    </source>
</evidence>
<sequence>MRTFFYLPFLLLASLLSGCKYAASTQTVQTTDIAVSWELISNFTDVENGFEARFTLSNNSDVTLTEKNWALFFNMAPRPILPSKTPQPATVQHINGDWYKLVPNQSFSLKPGASVEIRYAGTEGVIKETDAPLGLYLVFYDQQGKEESVAQVTKYTIQPFTRPEQMRRGKADQEPLQTAAQRYQDNLAMSLVSAEKLLPVIPSPVSLKRELGFLTLDNKLPIIYQAGLETEARFLSQKLRALTGTDFPVKNGPSTGRGIVLTTGPVQVNGVKHEAYQLGVSANGVTITGGDAAGVFYGIQSLLALAPAEAYLKTSASVKLPYIRIDDAPRFGFRGLHMDVSRNFQTKETILRTLDLLAFYKINHFLFYTTEDEGWRLEIDGLPELTQVAGQRQHTSGMGAPALHPAYGSGPVAYDKGKHGSGFYTKADFIEILKYASERHIKVIPELNFPGHARAAIKAMEARYERLMKEGKETEANEYRLIDPDDKSVYLSAQGYKDNVVSVARESTYRFYEKVVDELAKMYQQAGLKMDVIHAGGDEVPEGAWTQSPQAAKLMSEHPAIKDPKNLQGYFFGELLKRLKKRNLTIHGWEEVALNKGPDGRYNPNQAFAGGAVVPYIWNNVFDYPDLGYRLANAGYPVVLCNVSNFYFDLAYTNDPKEPGLYWGGFVDTRNAWTFAPFNMFRTTYKTNMGRPIDQQKEIPGLESLKPEARKNILGVEAQLWSETIKGRDMIEYYLLPKLMGFAESAWSPERPWETIANRQAQETAIKAGWTVFANTLAQKELPRLSQLNGGYNYRLPLPGAVIENGMLKANVEYPGLSIRYTTDGSEPDNRSPLYQRPVAVDGTVKLKSFDAAGRSSRTSIASANASLGFSPPK</sequence>
<keyword evidence="4" id="KW-0378">Hydrolase</keyword>
<evidence type="ECO:0000256" key="4">
    <source>
        <dbReference type="ARBA" id="ARBA00022801"/>
    </source>
</evidence>
<dbReference type="CDD" id="cd02847">
    <property type="entry name" value="E_set_Chitobiase_C"/>
    <property type="match status" value="1"/>
</dbReference>